<reference evidence="4 5" key="2">
    <citation type="journal article" date="2011" name="J. Bacteriol.">
        <title>Complete genome sequence of the anaerobic, halophilic alkalithermophile Natranaerobius thermophilus JW/NM-WN-LF.</title>
        <authorList>
            <person name="Zhao B."/>
            <person name="Mesbah N.M."/>
            <person name="Dalin E."/>
            <person name="Goodwin L."/>
            <person name="Nolan M."/>
            <person name="Pitluck S."/>
            <person name="Chertkov O."/>
            <person name="Brettin T.S."/>
            <person name="Han J."/>
            <person name="Larimer F.W."/>
            <person name="Land M.L."/>
            <person name="Hauser L."/>
            <person name="Kyrpides N."/>
            <person name="Wiegel J."/>
        </authorList>
    </citation>
    <scope>NUCLEOTIDE SEQUENCE [LARGE SCALE GENOMIC DNA]</scope>
    <source>
        <strain evidence="5">ATCC BAA-1301 / DSM 18059 / JW/NM-WN-LF</strain>
    </source>
</reference>
<feature type="domain" description="Solute-binding protein family 5" evidence="3">
    <location>
        <begin position="106"/>
        <end position="481"/>
    </location>
</feature>
<name>B2A5Y0_NATTJ</name>
<dbReference type="Pfam" id="PF00496">
    <property type="entry name" value="SBP_bac_5"/>
    <property type="match status" value="1"/>
</dbReference>
<dbReference type="Gene3D" id="3.90.76.10">
    <property type="entry name" value="Dipeptide-binding Protein, Domain 1"/>
    <property type="match status" value="1"/>
</dbReference>
<dbReference type="GO" id="GO:0042597">
    <property type="term" value="C:periplasmic space"/>
    <property type="evidence" value="ECO:0007669"/>
    <property type="project" value="UniProtKB-ARBA"/>
</dbReference>
<dbReference type="InterPro" id="IPR030678">
    <property type="entry name" value="Peptide/Ni-bd"/>
</dbReference>
<dbReference type="STRING" id="457570.Nther_0477"/>
<evidence type="ECO:0000313" key="4">
    <source>
        <dbReference type="EMBL" id="ACB84073.1"/>
    </source>
</evidence>
<dbReference type="KEGG" id="nth:Nther_0477"/>
<dbReference type="SUPFAM" id="SSF53850">
    <property type="entry name" value="Periplasmic binding protein-like II"/>
    <property type="match status" value="1"/>
</dbReference>
<dbReference type="PROSITE" id="PS51257">
    <property type="entry name" value="PROKAR_LIPOPROTEIN"/>
    <property type="match status" value="1"/>
</dbReference>
<dbReference type="AlphaFoldDB" id="B2A5Y0"/>
<dbReference type="PIRSF" id="PIRSF002741">
    <property type="entry name" value="MppA"/>
    <property type="match status" value="1"/>
</dbReference>
<gene>
    <name evidence="4" type="ordered locus">Nther_0477</name>
</gene>
<dbReference type="GO" id="GO:0015833">
    <property type="term" value="P:peptide transport"/>
    <property type="evidence" value="ECO:0007669"/>
    <property type="project" value="TreeGrafter"/>
</dbReference>
<dbReference type="Proteomes" id="UP000001683">
    <property type="component" value="Chromosome"/>
</dbReference>
<proteinExistence type="predicted"/>
<dbReference type="InterPro" id="IPR039424">
    <property type="entry name" value="SBP_5"/>
</dbReference>
<dbReference type="RefSeq" id="WP_012446960.1">
    <property type="nucleotide sequence ID" value="NC_010718.1"/>
</dbReference>
<dbReference type="PANTHER" id="PTHR30290">
    <property type="entry name" value="PERIPLASMIC BINDING COMPONENT OF ABC TRANSPORTER"/>
    <property type="match status" value="1"/>
</dbReference>
<feature type="region of interest" description="Disordered" evidence="1">
    <location>
        <begin position="26"/>
        <end position="54"/>
    </location>
</feature>
<dbReference type="GO" id="GO:1904680">
    <property type="term" value="F:peptide transmembrane transporter activity"/>
    <property type="evidence" value="ECO:0007669"/>
    <property type="project" value="TreeGrafter"/>
</dbReference>
<keyword evidence="5" id="KW-1185">Reference proteome</keyword>
<dbReference type="HOGENOM" id="CLU_017028_8_4_9"/>
<sequence length="573" mass="65940">MSSRKLFVLFLALMFATAVAIGGCAPPEEAKEEDPEAEEEEEAPAEVDNPAVERPNEIVIGGPDLEGIFNPVLYSGVYDSWVLGMIFDSLLTVDENGQLTTDQRSVAKDYEISEDGTVYTFHLREGWEFHDGEEITAEDVAFSLEVTAHPDYDGPRSSFSDDIVGVDEFREGETDELEGITVEDDYTLVVEAQEPSADNIFDFAVMIMPKHYYDFENYEDFQDLTDDPMGSGPFELVEYSPDQHAILESFEDYYHGAPNVDRIIYEETETEQQIPMVETGEADIVQVSSTPENMEMLEDIDHQEALTFFDNAYTYIGLNHEDEHLQHQEVRQALAYALDIEAFLDGMFGDELAQPIYTPFSPVSWAYPDEDDMNDYAYDPDKANELLDEAGYEWDDNEEYRVNEDGERLSFTWETIADNEWSEHLTTLALEQWPQIGVELEIENYDFNTLTDRIDQDRGDVDMWNMGWSLSAEPDPSNIFSVEYADAGLNYGMYHNEEAEELMQEGLETFDQDERAEVYNELGVLFNEDLPYIFVYSNKEIWSTNDRVENYEPTAFQHLTWNIHEWEVTDYEE</sequence>
<dbReference type="InterPro" id="IPR000914">
    <property type="entry name" value="SBP_5_dom"/>
</dbReference>
<evidence type="ECO:0000256" key="1">
    <source>
        <dbReference type="SAM" id="MobiDB-lite"/>
    </source>
</evidence>
<dbReference type="PANTHER" id="PTHR30290:SF81">
    <property type="entry name" value="OLIGOPEPTIDE-BINDING PROTEIN OPPA"/>
    <property type="match status" value="1"/>
</dbReference>
<dbReference type="InParanoid" id="B2A5Y0"/>
<organism evidence="4 5">
    <name type="scientific">Natranaerobius thermophilus (strain ATCC BAA-1301 / DSM 18059 / JW/NM-WN-LF)</name>
    <dbReference type="NCBI Taxonomy" id="457570"/>
    <lineage>
        <taxon>Bacteria</taxon>
        <taxon>Bacillati</taxon>
        <taxon>Bacillota</taxon>
        <taxon>Clostridia</taxon>
        <taxon>Natranaerobiales</taxon>
        <taxon>Natranaerobiaceae</taxon>
        <taxon>Natranaerobius</taxon>
    </lineage>
</organism>
<evidence type="ECO:0000259" key="3">
    <source>
        <dbReference type="Pfam" id="PF00496"/>
    </source>
</evidence>
<dbReference type="Gene3D" id="3.40.190.10">
    <property type="entry name" value="Periplasmic binding protein-like II"/>
    <property type="match status" value="1"/>
</dbReference>
<accession>B2A5Y0</accession>
<evidence type="ECO:0000313" key="5">
    <source>
        <dbReference type="Proteomes" id="UP000001683"/>
    </source>
</evidence>
<reference evidence="4 5" key="1">
    <citation type="submission" date="2008-04" db="EMBL/GenBank/DDBJ databases">
        <title>Complete sequence of chromosome of Natranaerobius thermophilus JW/NM-WN-LF.</title>
        <authorList>
            <consortium name="US DOE Joint Genome Institute"/>
            <person name="Copeland A."/>
            <person name="Lucas S."/>
            <person name="Lapidus A."/>
            <person name="Glavina del Rio T."/>
            <person name="Dalin E."/>
            <person name="Tice H."/>
            <person name="Bruce D."/>
            <person name="Goodwin L."/>
            <person name="Pitluck S."/>
            <person name="Chertkov O."/>
            <person name="Brettin T."/>
            <person name="Detter J.C."/>
            <person name="Han C."/>
            <person name="Kuske C.R."/>
            <person name="Schmutz J."/>
            <person name="Larimer F."/>
            <person name="Land M."/>
            <person name="Hauser L."/>
            <person name="Kyrpides N."/>
            <person name="Lykidis A."/>
            <person name="Mesbah N.M."/>
            <person name="Wiegel J."/>
        </authorList>
    </citation>
    <scope>NUCLEOTIDE SEQUENCE [LARGE SCALE GENOMIC DNA]</scope>
    <source>
        <strain evidence="5">ATCC BAA-1301 / DSM 18059 / JW/NM-WN-LF</strain>
    </source>
</reference>
<dbReference type="Gene3D" id="3.10.105.10">
    <property type="entry name" value="Dipeptide-binding Protein, Domain 3"/>
    <property type="match status" value="1"/>
</dbReference>
<feature type="signal peptide" evidence="2">
    <location>
        <begin position="1"/>
        <end position="20"/>
    </location>
</feature>
<evidence type="ECO:0000256" key="2">
    <source>
        <dbReference type="SAM" id="SignalP"/>
    </source>
</evidence>
<dbReference type="eggNOG" id="COG0747">
    <property type="taxonomic scope" value="Bacteria"/>
</dbReference>
<dbReference type="FunCoup" id="B2A5Y0">
    <property type="interactions" value="143"/>
</dbReference>
<dbReference type="EMBL" id="CP001034">
    <property type="protein sequence ID" value="ACB84073.1"/>
    <property type="molecule type" value="Genomic_DNA"/>
</dbReference>
<keyword evidence="2" id="KW-0732">Signal</keyword>
<protein>
    <submittedName>
        <fullName evidence="4">Extracellular solute-binding protein family 5</fullName>
    </submittedName>
</protein>
<feature type="compositionally biased region" description="Acidic residues" evidence="1">
    <location>
        <begin position="30"/>
        <end position="45"/>
    </location>
</feature>
<dbReference type="OrthoDB" id="9772924at2"/>
<feature type="chain" id="PRO_5039270970" evidence="2">
    <location>
        <begin position="21"/>
        <end position="573"/>
    </location>
</feature>
<dbReference type="GO" id="GO:0043190">
    <property type="term" value="C:ATP-binding cassette (ABC) transporter complex"/>
    <property type="evidence" value="ECO:0007669"/>
    <property type="project" value="InterPro"/>
</dbReference>